<comment type="caution">
    <text evidence="2">The sequence shown here is derived from an EMBL/GenBank/DDBJ whole genome shotgun (WGS) entry which is preliminary data.</text>
</comment>
<gene>
    <name evidence="2" type="ORF">F442_06111</name>
</gene>
<dbReference type="Proteomes" id="UP000018948">
    <property type="component" value="Unassembled WGS sequence"/>
</dbReference>
<evidence type="ECO:0000313" key="2">
    <source>
        <dbReference type="EMBL" id="ETP48105.1"/>
    </source>
</evidence>
<evidence type="ECO:0000256" key="1">
    <source>
        <dbReference type="SAM" id="MobiDB-lite"/>
    </source>
</evidence>
<feature type="compositionally biased region" description="Low complexity" evidence="1">
    <location>
        <begin position="94"/>
        <end position="105"/>
    </location>
</feature>
<proteinExistence type="predicted"/>
<organism evidence="2 3">
    <name type="scientific">Phytophthora nicotianae P10297</name>
    <dbReference type="NCBI Taxonomy" id="1317064"/>
    <lineage>
        <taxon>Eukaryota</taxon>
        <taxon>Sar</taxon>
        <taxon>Stramenopiles</taxon>
        <taxon>Oomycota</taxon>
        <taxon>Peronosporomycetes</taxon>
        <taxon>Peronosporales</taxon>
        <taxon>Peronosporaceae</taxon>
        <taxon>Phytophthora</taxon>
    </lineage>
</organism>
<reference evidence="2 3" key="1">
    <citation type="submission" date="2013-11" db="EMBL/GenBank/DDBJ databases">
        <title>The Genome Sequence of Phytophthora parasitica P10297.</title>
        <authorList>
            <consortium name="The Broad Institute Genomics Platform"/>
            <person name="Russ C."/>
            <person name="Tyler B."/>
            <person name="Panabieres F."/>
            <person name="Shan W."/>
            <person name="Tripathy S."/>
            <person name="Grunwald N."/>
            <person name="Machado M."/>
            <person name="Johnson C.S."/>
            <person name="Walker B."/>
            <person name="Young S.K."/>
            <person name="Zeng Q."/>
            <person name="Gargeya S."/>
            <person name="Fitzgerald M."/>
            <person name="Haas B."/>
            <person name="Abouelleil A."/>
            <person name="Allen A.W."/>
            <person name="Alvarado L."/>
            <person name="Arachchi H.M."/>
            <person name="Berlin A.M."/>
            <person name="Chapman S.B."/>
            <person name="Gainer-Dewar J."/>
            <person name="Goldberg J."/>
            <person name="Griggs A."/>
            <person name="Gujja S."/>
            <person name="Hansen M."/>
            <person name="Howarth C."/>
            <person name="Imamovic A."/>
            <person name="Ireland A."/>
            <person name="Larimer J."/>
            <person name="McCowan C."/>
            <person name="Murphy C."/>
            <person name="Pearson M."/>
            <person name="Poon T.W."/>
            <person name="Priest M."/>
            <person name="Roberts A."/>
            <person name="Saif S."/>
            <person name="Shea T."/>
            <person name="Sisk P."/>
            <person name="Sykes S."/>
            <person name="Wortman J."/>
            <person name="Nusbaum C."/>
            <person name="Birren B."/>
        </authorList>
    </citation>
    <scope>NUCLEOTIDE SEQUENCE [LARGE SCALE GENOMIC DNA]</scope>
    <source>
        <strain evidence="2 3">P10297</strain>
    </source>
</reference>
<sequence length="130" mass="14813">MMHYKLLAIWNEDSAFAVGGSANLTKAAWTRNDEFIFHVEGHGDTRTIRHTSAEMCPYDSRGSFSDETLVEREPIFQRALTRIAGRRFLTAERSSSPSIAQPSPSYGRTEDTPPLEQPTWWNDPHIIGRY</sequence>
<dbReference type="Gene3D" id="3.30.870.10">
    <property type="entry name" value="Endonuclease Chain A"/>
    <property type="match status" value="1"/>
</dbReference>
<dbReference type="AlphaFoldDB" id="W2ZM48"/>
<feature type="region of interest" description="Disordered" evidence="1">
    <location>
        <begin position="90"/>
        <end position="130"/>
    </location>
</feature>
<name>W2ZM48_PHYNI</name>
<evidence type="ECO:0008006" key="4">
    <source>
        <dbReference type="Google" id="ProtNLM"/>
    </source>
</evidence>
<protein>
    <recommendedName>
        <fullName evidence="4">Phospholipase D-like domain-containing protein</fullName>
    </recommendedName>
</protein>
<dbReference type="EMBL" id="ANIY01001317">
    <property type="protein sequence ID" value="ETP48105.1"/>
    <property type="molecule type" value="Genomic_DNA"/>
</dbReference>
<evidence type="ECO:0000313" key="3">
    <source>
        <dbReference type="Proteomes" id="UP000018948"/>
    </source>
</evidence>
<accession>W2ZM48</accession>
<dbReference type="SUPFAM" id="SSF56024">
    <property type="entry name" value="Phospholipase D/nuclease"/>
    <property type="match status" value="1"/>
</dbReference>